<keyword evidence="1" id="KW-1133">Transmembrane helix</keyword>
<protein>
    <submittedName>
        <fullName evidence="2">Uncharacterized protein</fullName>
    </submittedName>
</protein>
<accession>A0A0A9F9A4</accession>
<name>A0A0A9F9A4_ARUDO</name>
<reference evidence="2" key="1">
    <citation type="submission" date="2014-09" db="EMBL/GenBank/DDBJ databases">
        <authorList>
            <person name="Magalhaes I.L.F."/>
            <person name="Oliveira U."/>
            <person name="Santos F.R."/>
            <person name="Vidigal T.H.D.A."/>
            <person name="Brescovit A.D."/>
            <person name="Santos A.J."/>
        </authorList>
    </citation>
    <scope>NUCLEOTIDE SEQUENCE</scope>
    <source>
        <tissue evidence="2">Shoot tissue taken approximately 20 cm above the soil surface</tissue>
    </source>
</reference>
<dbReference type="EMBL" id="GBRH01188969">
    <property type="protein sequence ID" value="JAE08927.1"/>
    <property type="molecule type" value="Transcribed_RNA"/>
</dbReference>
<sequence>MKLQGLVADWKWNFLRKRKHHITFLLEPGCVNIVLTGTTFQIFFPCPILTDL</sequence>
<keyword evidence="1" id="KW-0812">Transmembrane</keyword>
<feature type="transmembrane region" description="Helical" evidence="1">
    <location>
        <begin position="21"/>
        <end position="44"/>
    </location>
</feature>
<keyword evidence="1" id="KW-0472">Membrane</keyword>
<proteinExistence type="predicted"/>
<reference evidence="2" key="2">
    <citation type="journal article" date="2015" name="Data Brief">
        <title>Shoot transcriptome of the giant reed, Arundo donax.</title>
        <authorList>
            <person name="Barrero R.A."/>
            <person name="Guerrero F.D."/>
            <person name="Moolhuijzen P."/>
            <person name="Goolsby J.A."/>
            <person name="Tidwell J."/>
            <person name="Bellgard S.E."/>
            <person name="Bellgard M.I."/>
        </authorList>
    </citation>
    <scope>NUCLEOTIDE SEQUENCE</scope>
    <source>
        <tissue evidence="2">Shoot tissue taken approximately 20 cm above the soil surface</tissue>
    </source>
</reference>
<dbReference type="AlphaFoldDB" id="A0A0A9F9A4"/>
<evidence type="ECO:0000256" key="1">
    <source>
        <dbReference type="SAM" id="Phobius"/>
    </source>
</evidence>
<evidence type="ECO:0000313" key="2">
    <source>
        <dbReference type="EMBL" id="JAE08927.1"/>
    </source>
</evidence>
<organism evidence="2">
    <name type="scientific">Arundo donax</name>
    <name type="common">Giant reed</name>
    <name type="synonym">Donax arundinaceus</name>
    <dbReference type="NCBI Taxonomy" id="35708"/>
    <lineage>
        <taxon>Eukaryota</taxon>
        <taxon>Viridiplantae</taxon>
        <taxon>Streptophyta</taxon>
        <taxon>Embryophyta</taxon>
        <taxon>Tracheophyta</taxon>
        <taxon>Spermatophyta</taxon>
        <taxon>Magnoliopsida</taxon>
        <taxon>Liliopsida</taxon>
        <taxon>Poales</taxon>
        <taxon>Poaceae</taxon>
        <taxon>PACMAD clade</taxon>
        <taxon>Arundinoideae</taxon>
        <taxon>Arundineae</taxon>
        <taxon>Arundo</taxon>
    </lineage>
</organism>